<dbReference type="EMBL" id="JACEUX010000001">
    <property type="protein sequence ID" value="MBA5245812.1"/>
    <property type="molecule type" value="Genomic_DNA"/>
</dbReference>
<keyword evidence="1" id="KW-1133">Transmembrane helix</keyword>
<sequence>MATENISGKPSLAATITAVATLITAVGGLIYALKTGNLSAEGNREEVKSAVALRAQKVEKILNGTVGKMQAVFTLTFNNSSVAGSYYYNARPQKIYDLRGTLNQNELHLNEYTKGVLSAKCVLESGQDGCYTGTMYNTDGRVFPMQLCE</sequence>
<gene>
    <name evidence="3" type="ORF">H1R16_01880</name>
    <name evidence="2" type="ORF">H2507_01390</name>
</gene>
<keyword evidence="1" id="KW-0812">Transmembrane</keyword>
<proteinExistence type="predicted"/>
<dbReference type="RefSeq" id="WP_181885928.1">
    <property type="nucleotide sequence ID" value="NZ_CP059472.1"/>
</dbReference>
<dbReference type="AlphaFoldDB" id="A0A7D7QYE5"/>
<evidence type="ECO:0000313" key="2">
    <source>
        <dbReference type="EMBL" id="MBA5245812.1"/>
    </source>
</evidence>
<organism evidence="3 4">
    <name type="scientific">Marnyiella aurantia</name>
    <dbReference type="NCBI Taxonomy" id="2758037"/>
    <lineage>
        <taxon>Bacteria</taxon>
        <taxon>Pseudomonadati</taxon>
        <taxon>Bacteroidota</taxon>
        <taxon>Flavobacteriia</taxon>
        <taxon>Flavobacteriales</taxon>
        <taxon>Weeksellaceae</taxon>
        <taxon>Marnyiella</taxon>
    </lineage>
</organism>
<accession>A0A7D7QYE5</accession>
<reference evidence="3 4" key="1">
    <citation type="submission" date="2020-07" db="EMBL/GenBank/DDBJ databases">
        <title>Chryseobacterium sp.cx-624.</title>
        <authorList>
            <person name="Yang C."/>
        </authorList>
    </citation>
    <scope>NUCLEOTIDE SEQUENCE [LARGE SCALE GENOMIC DNA]</scope>
    <source>
        <strain evidence="4">cx-624</strain>
        <strain evidence="3">Cx-624</strain>
    </source>
</reference>
<keyword evidence="5" id="KW-1185">Reference proteome</keyword>
<reference evidence="5" key="2">
    <citation type="submission" date="2020-07" db="EMBL/GenBank/DDBJ databases">
        <title>Flavobacterium sp. xlx-214.</title>
        <authorList>
            <person name="Yang C."/>
        </authorList>
    </citation>
    <scope>NUCLEOTIDE SEQUENCE [LARGE SCALE GENOMIC DNA]</scope>
    <source>
        <strain evidence="5">CX-624</strain>
    </source>
</reference>
<dbReference type="KEGG" id="cbau:H1R16_01880"/>
<feature type="transmembrane region" description="Helical" evidence="1">
    <location>
        <begin position="12"/>
        <end position="33"/>
    </location>
</feature>
<keyword evidence="1" id="KW-0472">Membrane</keyword>
<protein>
    <submittedName>
        <fullName evidence="3">Uncharacterized protein</fullName>
    </submittedName>
</protein>
<dbReference type="Proteomes" id="UP000515349">
    <property type="component" value="Chromosome"/>
</dbReference>
<name>A0A7D7QYE5_9FLAO</name>
<evidence type="ECO:0000313" key="5">
    <source>
        <dbReference type="Proteomes" id="UP000539710"/>
    </source>
</evidence>
<reference evidence="2" key="3">
    <citation type="submission" date="2020-07" db="EMBL/GenBank/DDBJ databases">
        <authorList>
            <person name="Yang C."/>
        </authorList>
    </citation>
    <scope>NUCLEOTIDE SEQUENCE</scope>
    <source>
        <strain evidence="2">Cx-624</strain>
    </source>
</reference>
<evidence type="ECO:0000313" key="3">
    <source>
        <dbReference type="EMBL" id="QMS98786.1"/>
    </source>
</evidence>
<evidence type="ECO:0000313" key="4">
    <source>
        <dbReference type="Proteomes" id="UP000515349"/>
    </source>
</evidence>
<evidence type="ECO:0000256" key="1">
    <source>
        <dbReference type="SAM" id="Phobius"/>
    </source>
</evidence>
<dbReference type="Proteomes" id="UP000539710">
    <property type="component" value="Unassembled WGS sequence"/>
</dbReference>
<dbReference type="EMBL" id="CP059472">
    <property type="protein sequence ID" value="QMS98786.1"/>
    <property type="molecule type" value="Genomic_DNA"/>
</dbReference>